<keyword evidence="5" id="KW-0408">Iron</keyword>
<dbReference type="InterPro" id="IPR017900">
    <property type="entry name" value="4Fe4S_Fe_S_CS"/>
</dbReference>
<dbReference type="AlphaFoldDB" id="A0A3S9T1M9"/>
<dbReference type="NCBIfam" id="TIGR02179">
    <property type="entry name" value="PorD_KorD"/>
    <property type="match status" value="1"/>
</dbReference>
<evidence type="ECO:0000313" key="8">
    <source>
        <dbReference type="EMBL" id="AZR74405.1"/>
    </source>
</evidence>
<evidence type="ECO:0000256" key="5">
    <source>
        <dbReference type="ARBA" id="ARBA00023004"/>
    </source>
</evidence>
<feature type="domain" description="4Fe-4S ferredoxin-type" evidence="7">
    <location>
        <begin position="65"/>
        <end position="97"/>
    </location>
</feature>
<sequence>MATPAKKPGWRDIPIGGRIEEAGNAHKYHVGGWRIRRPVWVKENCIHCLFCWVFCPDSAVEVHDGKMHGFDYNHCKGCGICAQECPAKDKAIEMRPEDVENKFDN</sequence>
<dbReference type="InterPro" id="IPR011898">
    <property type="entry name" value="PorD_KorD"/>
</dbReference>
<dbReference type="Proteomes" id="UP000267250">
    <property type="component" value="Chromosome"/>
</dbReference>
<dbReference type="GO" id="GO:0046872">
    <property type="term" value="F:metal ion binding"/>
    <property type="evidence" value="ECO:0007669"/>
    <property type="project" value="UniProtKB-KW"/>
</dbReference>
<proteinExistence type="predicted"/>
<evidence type="ECO:0000256" key="3">
    <source>
        <dbReference type="ARBA" id="ARBA00022723"/>
    </source>
</evidence>
<reference evidence="8 9" key="1">
    <citation type="submission" date="2016-07" db="EMBL/GenBank/DDBJ databases">
        <title>Genome and transcriptome analysis of iron-reducing fermentative bacteria Anoxybacter fermentans.</title>
        <authorList>
            <person name="Zeng X."/>
            <person name="Shao Z."/>
        </authorList>
    </citation>
    <scope>NUCLEOTIDE SEQUENCE [LARGE SCALE GENOMIC DNA]</scope>
    <source>
        <strain evidence="8 9">DY22613</strain>
    </source>
</reference>
<evidence type="ECO:0000313" key="9">
    <source>
        <dbReference type="Proteomes" id="UP000267250"/>
    </source>
</evidence>
<dbReference type="GO" id="GO:0051539">
    <property type="term" value="F:4 iron, 4 sulfur cluster binding"/>
    <property type="evidence" value="ECO:0007669"/>
    <property type="project" value="UniProtKB-KW"/>
</dbReference>
<dbReference type="PANTHER" id="PTHR43724">
    <property type="entry name" value="PYRUVATE SYNTHASE SUBUNIT PORD"/>
    <property type="match status" value="1"/>
</dbReference>
<dbReference type="PROSITE" id="PS00198">
    <property type="entry name" value="4FE4S_FER_1"/>
    <property type="match status" value="1"/>
</dbReference>
<feature type="domain" description="4Fe-4S ferredoxin-type" evidence="7">
    <location>
        <begin position="36"/>
        <end position="64"/>
    </location>
</feature>
<evidence type="ECO:0000259" key="7">
    <source>
        <dbReference type="PROSITE" id="PS51379"/>
    </source>
</evidence>
<dbReference type="PANTHER" id="PTHR43724:SF1">
    <property type="entry name" value="PYRUVATE SYNTHASE SUBUNIT PORD"/>
    <property type="match status" value="1"/>
</dbReference>
<evidence type="ECO:0000256" key="4">
    <source>
        <dbReference type="ARBA" id="ARBA00022737"/>
    </source>
</evidence>
<evidence type="ECO:0000256" key="6">
    <source>
        <dbReference type="ARBA" id="ARBA00023014"/>
    </source>
</evidence>
<dbReference type="EMBL" id="CP016379">
    <property type="protein sequence ID" value="AZR74405.1"/>
    <property type="molecule type" value="Genomic_DNA"/>
</dbReference>
<name>A0A3S9T1M9_9FIRM</name>
<organism evidence="8 9">
    <name type="scientific">Anoxybacter fermentans</name>
    <dbReference type="NCBI Taxonomy" id="1323375"/>
    <lineage>
        <taxon>Bacteria</taxon>
        <taxon>Bacillati</taxon>
        <taxon>Bacillota</taxon>
        <taxon>Clostridia</taxon>
        <taxon>Halanaerobiales</taxon>
        <taxon>Anoxybacter</taxon>
    </lineage>
</organism>
<dbReference type="Gene3D" id="3.30.70.20">
    <property type="match status" value="1"/>
</dbReference>
<protein>
    <recommendedName>
        <fullName evidence="7">4Fe-4S ferredoxin-type domain-containing protein</fullName>
    </recommendedName>
</protein>
<dbReference type="GO" id="GO:0016625">
    <property type="term" value="F:oxidoreductase activity, acting on the aldehyde or oxo group of donors, iron-sulfur protein as acceptor"/>
    <property type="evidence" value="ECO:0007669"/>
    <property type="project" value="InterPro"/>
</dbReference>
<evidence type="ECO:0000256" key="2">
    <source>
        <dbReference type="ARBA" id="ARBA00022485"/>
    </source>
</evidence>
<keyword evidence="3" id="KW-0479">Metal-binding</keyword>
<evidence type="ECO:0000256" key="1">
    <source>
        <dbReference type="ARBA" id="ARBA00001966"/>
    </source>
</evidence>
<keyword evidence="6" id="KW-0411">Iron-sulfur</keyword>
<gene>
    <name evidence="8" type="ORF">BBF96_14025</name>
</gene>
<dbReference type="Pfam" id="PF14697">
    <property type="entry name" value="Fer4_21"/>
    <property type="match status" value="1"/>
</dbReference>
<keyword evidence="2" id="KW-0004">4Fe-4S</keyword>
<dbReference type="InterPro" id="IPR017896">
    <property type="entry name" value="4Fe4S_Fe-S-bd"/>
</dbReference>
<keyword evidence="4" id="KW-0677">Repeat</keyword>
<dbReference type="RefSeq" id="WP_127017762.1">
    <property type="nucleotide sequence ID" value="NZ_CP016379.1"/>
</dbReference>
<dbReference type="PROSITE" id="PS51379">
    <property type="entry name" value="4FE4S_FER_2"/>
    <property type="match status" value="2"/>
</dbReference>
<comment type="cofactor">
    <cofactor evidence="1">
        <name>[4Fe-4S] cluster</name>
        <dbReference type="ChEBI" id="CHEBI:49883"/>
    </cofactor>
</comment>
<dbReference type="SUPFAM" id="SSF54862">
    <property type="entry name" value="4Fe-4S ferredoxins"/>
    <property type="match status" value="1"/>
</dbReference>
<dbReference type="OrthoDB" id="9794954at2"/>
<keyword evidence="9" id="KW-1185">Reference proteome</keyword>
<dbReference type="KEGG" id="aft:BBF96_14025"/>
<accession>A0A3S9T1M9</accession>